<feature type="binding site" evidence="1">
    <location>
        <begin position="149"/>
        <end position="156"/>
    </location>
    <ligand>
        <name>ATP</name>
        <dbReference type="ChEBI" id="CHEBI:30616"/>
    </ligand>
</feature>
<evidence type="ECO:0000256" key="1">
    <source>
        <dbReference type="PROSITE-ProRule" id="PRU00283"/>
    </source>
</evidence>
<feature type="compositionally biased region" description="Gly residues" evidence="3">
    <location>
        <begin position="1231"/>
        <end position="1251"/>
    </location>
</feature>
<feature type="compositionally biased region" description="Basic and acidic residues" evidence="3">
    <location>
        <begin position="900"/>
        <end position="930"/>
    </location>
</feature>
<comment type="similarity">
    <text evidence="1">Belongs to the TRAFAC class myosin-kinesin ATPase superfamily. Kinesin family.</text>
</comment>
<dbReference type="Gene3D" id="3.40.850.10">
    <property type="entry name" value="Kinesin motor domain"/>
    <property type="match status" value="1"/>
</dbReference>
<proteinExistence type="inferred from homology"/>
<dbReference type="PANTHER" id="PTHR47968:SF17">
    <property type="entry name" value="KINESIN-LIKE PROTEIN"/>
    <property type="match status" value="1"/>
</dbReference>
<dbReference type="PROSITE" id="PS50067">
    <property type="entry name" value="KINESIN_MOTOR_2"/>
    <property type="match status" value="1"/>
</dbReference>
<feature type="region of interest" description="Disordered" evidence="3">
    <location>
        <begin position="1"/>
        <end position="50"/>
    </location>
</feature>
<dbReference type="InterPro" id="IPR036961">
    <property type="entry name" value="Kinesin_motor_dom_sf"/>
</dbReference>
<feature type="region of interest" description="Disordered" evidence="3">
    <location>
        <begin position="555"/>
        <end position="575"/>
    </location>
</feature>
<protein>
    <recommendedName>
        <fullName evidence="4">Kinesin motor domain-containing protein</fullName>
    </recommendedName>
</protein>
<feature type="compositionally biased region" description="Pro residues" evidence="3">
    <location>
        <begin position="789"/>
        <end position="802"/>
    </location>
</feature>
<organism evidence="5 6">
    <name type="scientific">Triparma strigata</name>
    <dbReference type="NCBI Taxonomy" id="1606541"/>
    <lineage>
        <taxon>Eukaryota</taxon>
        <taxon>Sar</taxon>
        <taxon>Stramenopiles</taxon>
        <taxon>Ochrophyta</taxon>
        <taxon>Bolidophyceae</taxon>
        <taxon>Parmales</taxon>
        <taxon>Triparmaceae</taxon>
        <taxon>Triparma</taxon>
    </lineage>
</organism>
<dbReference type="GO" id="GO:0005524">
    <property type="term" value="F:ATP binding"/>
    <property type="evidence" value="ECO:0007669"/>
    <property type="project" value="UniProtKB-UniRule"/>
</dbReference>
<accession>A0A9W7BFY7</accession>
<feature type="compositionally biased region" description="Pro residues" evidence="3">
    <location>
        <begin position="34"/>
        <end position="44"/>
    </location>
</feature>
<dbReference type="InterPro" id="IPR027640">
    <property type="entry name" value="Kinesin-like_fam"/>
</dbReference>
<comment type="caution">
    <text evidence="5">The sequence shown here is derived from an EMBL/GenBank/DDBJ whole genome shotgun (WGS) entry which is preliminary data.</text>
</comment>
<keyword evidence="1" id="KW-0505">Motor protein</keyword>
<evidence type="ECO:0000313" key="6">
    <source>
        <dbReference type="Proteomes" id="UP001165085"/>
    </source>
</evidence>
<dbReference type="GO" id="GO:0008017">
    <property type="term" value="F:microtubule binding"/>
    <property type="evidence" value="ECO:0007669"/>
    <property type="project" value="InterPro"/>
</dbReference>
<dbReference type="EMBL" id="BRXY01000321">
    <property type="protein sequence ID" value="GMH86932.1"/>
    <property type="molecule type" value="Genomic_DNA"/>
</dbReference>
<keyword evidence="6" id="KW-1185">Reference proteome</keyword>
<feature type="region of interest" description="Disordered" evidence="3">
    <location>
        <begin position="900"/>
        <end position="936"/>
    </location>
</feature>
<dbReference type="SMART" id="SM00129">
    <property type="entry name" value="KISc"/>
    <property type="match status" value="1"/>
</dbReference>
<evidence type="ECO:0000256" key="3">
    <source>
        <dbReference type="SAM" id="MobiDB-lite"/>
    </source>
</evidence>
<feature type="compositionally biased region" description="Basic and acidic residues" evidence="3">
    <location>
        <begin position="729"/>
        <end position="741"/>
    </location>
</feature>
<reference evidence="6" key="1">
    <citation type="journal article" date="2023" name="Commun. Biol.">
        <title>Genome analysis of Parmales, the sister group of diatoms, reveals the evolutionary specialization of diatoms from phago-mixotrophs to photoautotrophs.</title>
        <authorList>
            <person name="Ban H."/>
            <person name="Sato S."/>
            <person name="Yoshikawa S."/>
            <person name="Yamada K."/>
            <person name="Nakamura Y."/>
            <person name="Ichinomiya M."/>
            <person name="Sato N."/>
            <person name="Blanc-Mathieu R."/>
            <person name="Endo H."/>
            <person name="Kuwata A."/>
            <person name="Ogata H."/>
        </authorList>
    </citation>
    <scope>NUCLEOTIDE SEQUENCE [LARGE SCALE GENOMIC DNA]</scope>
    <source>
        <strain evidence="6">NIES 3701</strain>
    </source>
</reference>
<keyword evidence="2" id="KW-0175">Coiled coil</keyword>
<dbReference type="SUPFAM" id="SSF52540">
    <property type="entry name" value="P-loop containing nucleoside triphosphate hydrolases"/>
    <property type="match status" value="1"/>
</dbReference>
<keyword evidence="1" id="KW-0547">Nucleotide-binding</keyword>
<dbReference type="PANTHER" id="PTHR47968">
    <property type="entry name" value="CENTROMERE PROTEIN E"/>
    <property type="match status" value="1"/>
</dbReference>
<evidence type="ECO:0000256" key="2">
    <source>
        <dbReference type="SAM" id="Coils"/>
    </source>
</evidence>
<gene>
    <name evidence="5" type="ORF">TrST_g4847</name>
</gene>
<feature type="region of interest" description="Disordered" evidence="3">
    <location>
        <begin position="1229"/>
        <end position="1261"/>
    </location>
</feature>
<feature type="coiled-coil region" evidence="2">
    <location>
        <begin position="1177"/>
        <end position="1218"/>
    </location>
</feature>
<feature type="compositionally biased region" description="Low complexity" evidence="3">
    <location>
        <begin position="664"/>
        <end position="674"/>
    </location>
</feature>
<dbReference type="GO" id="GO:0003777">
    <property type="term" value="F:microtubule motor activity"/>
    <property type="evidence" value="ECO:0007669"/>
    <property type="project" value="InterPro"/>
</dbReference>
<feature type="region of interest" description="Disordered" evidence="3">
    <location>
        <begin position="703"/>
        <end position="817"/>
    </location>
</feature>
<evidence type="ECO:0000259" key="4">
    <source>
        <dbReference type="PROSITE" id="PS50067"/>
    </source>
</evidence>
<dbReference type="PRINTS" id="PR00380">
    <property type="entry name" value="KINESINHEAVY"/>
</dbReference>
<feature type="region of interest" description="Disordered" evidence="3">
    <location>
        <begin position="654"/>
        <end position="687"/>
    </location>
</feature>
<dbReference type="Proteomes" id="UP001165085">
    <property type="component" value="Unassembled WGS sequence"/>
</dbReference>
<name>A0A9W7BFY7_9STRA</name>
<evidence type="ECO:0000313" key="5">
    <source>
        <dbReference type="EMBL" id="GMH86932.1"/>
    </source>
</evidence>
<dbReference type="AlphaFoldDB" id="A0A9W7BFY7"/>
<feature type="domain" description="Kinesin motor" evidence="4">
    <location>
        <begin position="52"/>
        <end position="399"/>
    </location>
</feature>
<dbReference type="GO" id="GO:0007018">
    <property type="term" value="P:microtubule-based movement"/>
    <property type="evidence" value="ECO:0007669"/>
    <property type="project" value="InterPro"/>
</dbReference>
<dbReference type="Pfam" id="PF00225">
    <property type="entry name" value="Kinesin"/>
    <property type="match status" value="1"/>
</dbReference>
<feature type="region of interest" description="Disordered" evidence="3">
    <location>
        <begin position="1083"/>
        <end position="1120"/>
    </location>
</feature>
<sequence>MDELGALPPMGQPSQTAAPLRDSRRQSAPAAYARPPPLDQPEPQGPTESSCSIQVFCRFRPTKEQLKSSSKDYSATKDCPFGIDEEAGVIKADIDAQGTLTTEIMGGGRSFHYDRVFRPDCSQSDVYTAAESIVTGVMMGFNGTIMSYGQTSSGKTHTMEGKLMGFSEDPGDEADNELRGICPRAIDTLFKCIEEAEEDMEFTLKLSFVEIYCEKIRDLLEPMSNNLKIKEAPSGEMFLAGVTEVYVTDQDGVFGVMQQGKANRTTAATLMNAESSRSHSLLMMTVTQRNVKTERVMRAKLVLGDLAGSERIKKTRVSGVRLDEAKKINQSLSTLGMVINSLTDGSTHVPYRDSKLTRVLQESLGGNSRTALIVCCAPERIHAPETISTLRFGERASRIRNVIVRNEELSVKELQALLADANAEIDHLQQHISRLESAVNIAGKAPTSSTKTGGPNKEVLTALASMNAMKEMSSMADDELTKKLLDEVDSMGIDADDTLLSRDSEGGAEEALKRQVDALKSELKKQRLMQIQSFKNQRKMEGELKVAQDQVATLSSSIPGADKSPVDSDAEDDNDTVTTVGENAVTIAELENVTSQLAAERDEHAQTRATCQALQDALTQMAEQHLLDEKDKKEDSNLERERTDSATMTDLVAETRSRADSEQIDTQTMTDQQTLVNSSTMTDDDDSLAEDVYERVIGNAGEVPSPLISRVSGEGLQGAEEKNEEENEEKNLDPFGLRDVDTSVASIQTEPVIVNASTASIQTEPMEEDSPPPSSTASIQTDPVVNEEPTPPPSPLPPPPPSTSASIQTDPDTDAEASAEIVVAKVAMLAAEKEAAVAKLEGEKEAAVAKFKEEKEAAVAKLKEEKEAAVAKLKEEKEAEAKLYLEKVSKMEKEISALTLERQKGEEEKRSNDENIQKHAKLNEEERQKSTDQIQQGEVEILKLRRALEETKERNASEVEALNAQIASLDSKIEEFKQAEHQNKLNVENLATQLAPEQLSNLKNLSSELQAMIDDEIEQLEQELQEAENSSAKANKDLGLVREELAKEKKVAFDTESELRKELMACRKQIESLNEREERALESVEKRRSSRGNFWSPSRRLSELSSGGTPSDLLSERTSSASMLSPVVKNLEGGADSPGMGGDTVESLRSELDLLEHQYHSNLDAHALVLETKEEVLRSLLKQNASLTMDRSSLQRERETLLNRVDELTEAVRAIQKAQALMTSAATHRLSGGGGAAKGSIRGGGRKGSGGATSSPLSTPKVIKAKKRMTMTN</sequence>
<dbReference type="InterPro" id="IPR027417">
    <property type="entry name" value="P-loop_NTPase"/>
</dbReference>
<dbReference type="OrthoDB" id="3176171at2759"/>
<keyword evidence="1" id="KW-0067">ATP-binding</keyword>
<feature type="coiled-coil region" evidence="2">
    <location>
        <begin position="404"/>
        <end position="438"/>
    </location>
</feature>
<feature type="compositionally biased region" description="Polar residues" evidence="3">
    <location>
        <begin position="743"/>
        <end position="763"/>
    </location>
</feature>
<dbReference type="InterPro" id="IPR001752">
    <property type="entry name" value="Kinesin_motor_dom"/>
</dbReference>